<feature type="chain" id="PRO_5045923217" evidence="2">
    <location>
        <begin position="25"/>
        <end position="672"/>
    </location>
</feature>
<reference evidence="3 4" key="1">
    <citation type="submission" date="2024-03" db="EMBL/GenBank/DDBJ databases">
        <authorList>
            <person name="Jo J.-H."/>
        </authorList>
    </citation>
    <scope>NUCLEOTIDE SEQUENCE [LARGE SCALE GENOMIC DNA]</scope>
    <source>
        <strain evidence="3 4">PS1R-30</strain>
    </source>
</reference>
<feature type="compositionally biased region" description="Low complexity" evidence="1">
    <location>
        <begin position="33"/>
        <end position="42"/>
    </location>
</feature>
<evidence type="ECO:0000256" key="2">
    <source>
        <dbReference type="SAM" id="SignalP"/>
    </source>
</evidence>
<evidence type="ECO:0000313" key="4">
    <source>
        <dbReference type="Proteomes" id="UP001361239"/>
    </source>
</evidence>
<dbReference type="EMBL" id="JBBHJZ010000002">
    <property type="protein sequence ID" value="MEJ5977294.1"/>
    <property type="molecule type" value="Genomic_DNA"/>
</dbReference>
<dbReference type="SUPFAM" id="SSF143744">
    <property type="entry name" value="GlcG-like"/>
    <property type="match status" value="2"/>
</dbReference>
<dbReference type="PROSITE" id="PS51257">
    <property type="entry name" value="PROKAR_LIPOPROTEIN"/>
    <property type="match status" value="1"/>
</dbReference>
<evidence type="ECO:0000313" key="3">
    <source>
        <dbReference type="EMBL" id="MEJ5977294.1"/>
    </source>
</evidence>
<dbReference type="Proteomes" id="UP001361239">
    <property type="component" value="Unassembled WGS sequence"/>
</dbReference>
<dbReference type="RefSeq" id="WP_339587235.1">
    <property type="nucleotide sequence ID" value="NZ_JBBHJZ010000002.1"/>
</dbReference>
<keyword evidence="4" id="KW-1185">Reference proteome</keyword>
<feature type="region of interest" description="Disordered" evidence="1">
    <location>
        <begin position="31"/>
        <end position="51"/>
    </location>
</feature>
<dbReference type="Gene3D" id="3.30.450.150">
    <property type="entry name" value="Haem-degrading domain"/>
    <property type="match status" value="2"/>
</dbReference>
<dbReference type="Pfam" id="PF03928">
    <property type="entry name" value="HbpS-like"/>
    <property type="match status" value="2"/>
</dbReference>
<organism evidence="3 4">
    <name type="scientific">Novosphingobium anseongense</name>
    <dbReference type="NCBI Taxonomy" id="3133436"/>
    <lineage>
        <taxon>Bacteria</taxon>
        <taxon>Pseudomonadati</taxon>
        <taxon>Pseudomonadota</taxon>
        <taxon>Alphaproteobacteria</taxon>
        <taxon>Sphingomonadales</taxon>
        <taxon>Sphingomonadaceae</taxon>
        <taxon>Novosphingobium</taxon>
    </lineage>
</organism>
<keyword evidence="2" id="KW-0732">Signal</keyword>
<accession>A0ABU8RW33</accession>
<gene>
    <name evidence="3" type="ORF">WG901_11650</name>
</gene>
<name>A0ABU8RW33_9SPHN</name>
<feature type="signal peptide" evidence="2">
    <location>
        <begin position="1"/>
        <end position="24"/>
    </location>
</feature>
<dbReference type="InterPro" id="IPR038084">
    <property type="entry name" value="PduO/GlcC-like_sf"/>
</dbReference>
<comment type="caution">
    <text evidence="3">The sequence shown here is derived from an EMBL/GenBank/DDBJ whole genome shotgun (WGS) entry which is preliminary data.</text>
</comment>
<dbReference type="InterPro" id="IPR005624">
    <property type="entry name" value="PduO/GlcC-like"/>
</dbReference>
<evidence type="ECO:0000256" key="1">
    <source>
        <dbReference type="SAM" id="MobiDB-lite"/>
    </source>
</evidence>
<proteinExistence type="predicted"/>
<sequence>MRAFRRKTTHLAGTLLATTSLLLAACGGSDSGTPTPVATQSPAPTPTPTTGSVFQVPAAANLTVADIQKVISQGVAEAQAQNFKAGFVVIDRVGNVLAVFAMTGADLTLKTPPAPDGNSTDLQNLNLPAPAALAGGISKALTSSYFSSVGGAFSSRTANDIVQANFPPSAITKGFESGALFSVQLSQLPCSDVSRRFLGVGVPGNLAGTHRGPLGVGADAGAFPLYKDGAVVGSIAVVGDGIYGFDSEYRERDADLREETVALAATRGFEPKDEIRADRISIDGTLLRYSEASPADFKSSASAVPSFAAINGPIGTLVSVRGYFDAATGIVAGAVYGAEESGVRPAKASDGYSDSDIWVVSDGQGNTRYLPKAGTDAGAVTQPLTANEVRTLLVEAFNIQRRARAQVRRPVDNRAQNTIVVVDTNGEVLGLVRGPDALVDAIDAVPQKARTAMFFSSTSAAADLAANGDPAVAPFLTATRSFLNDPTALTGKIAFSGRAIGNLSRPNFPDGEAGRPNGPLSVPESRFSIFSTGLQSKLVTPDIVRHIEWILGARPTDVPQTCSQSPVVPATARNRINNGITLFGGGVPIYRNGQLVGAIAASGDGDDQSDMIAFLGLVNAGLKLGSLGPPTPAIRSDTIVVPVGSGSQRLTFIACPFAPFIDTSQQNVCEGF</sequence>
<protein>
    <submittedName>
        <fullName evidence="3">Heme-binding protein</fullName>
    </submittedName>
</protein>